<feature type="region of interest" description="Disordered" evidence="1">
    <location>
        <begin position="1316"/>
        <end position="1366"/>
    </location>
</feature>
<feature type="compositionally biased region" description="Low complexity" evidence="1">
    <location>
        <begin position="108"/>
        <end position="155"/>
    </location>
</feature>
<proteinExistence type="predicted"/>
<keyword evidence="3" id="KW-1185">Reference proteome</keyword>
<feature type="region of interest" description="Disordered" evidence="1">
    <location>
        <begin position="53"/>
        <end position="175"/>
    </location>
</feature>
<feature type="compositionally biased region" description="Low complexity" evidence="1">
    <location>
        <begin position="76"/>
        <end position="99"/>
    </location>
</feature>
<feature type="region of interest" description="Disordered" evidence="1">
    <location>
        <begin position="453"/>
        <end position="553"/>
    </location>
</feature>
<organism evidence="2 3">
    <name type="scientific">Caenorhabditis briggsae</name>
    <dbReference type="NCBI Taxonomy" id="6238"/>
    <lineage>
        <taxon>Eukaryota</taxon>
        <taxon>Metazoa</taxon>
        <taxon>Ecdysozoa</taxon>
        <taxon>Nematoda</taxon>
        <taxon>Chromadorea</taxon>
        <taxon>Rhabditida</taxon>
        <taxon>Rhabditina</taxon>
        <taxon>Rhabditomorpha</taxon>
        <taxon>Rhabditoidea</taxon>
        <taxon>Rhabditidae</taxon>
        <taxon>Peloderinae</taxon>
        <taxon>Caenorhabditis</taxon>
    </lineage>
</organism>
<gene>
    <name evidence="2" type="ORF">L5515_016060</name>
</gene>
<name>A0AAE9FBB9_CAEBR</name>
<feature type="compositionally biased region" description="Polar residues" evidence="1">
    <location>
        <begin position="453"/>
        <end position="471"/>
    </location>
</feature>
<evidence type="ECO:0000256" key="1">
    <source>
        <dbReference type="SAM" id="MobiDB-lite"/>
    </source>
</evidence>
<reference evidence="2 3" key="1">
    <citation type="submission" date="2022-04" db="EMBL/GenBank/DDBJ databases">
        <title>Chromosome-level reference genomes for two strains of Caenorhabditis briggsae: an improved platform for comparative genomics.</title>
        <authorList>
            <person name="Stevens L."/>
            <person name="Andersen E."/>
        </authorList>
    </citation>
    <scope>NUCLEOTIDE SEQUENCE [LARGE SCALE GENOMIC DNA]</scope>
    <source>
        <strain evidence="2">VX34</strain>
        <tissue evidence="2">Whole-organism</tissue>
    </source>
</reference>
<evidence type="ECO:0000313" key="2">
    <source>
        <dbReference type="EMBL" id="UMM38661.1"/>
    </source>
</evidence>
<feature type="compositionally biased region" description="Basic and acidic residues" evidence="1">
    <location>
        <begin position="1"/>
        <end position="10"/>
    </location>
</feature>
<feature type="compositionally biased region" description="Polar residues" evidence="1">
    <location>
        <begin position="188"/>
        <end position="197"/>
    </location>
</feature>
<accession>A0AAE9FBB9</accession>
<feature type="region of interest" description="Disordered" evidence="1">
    <location>
        <begin position="1225"/>
        <end position="1293"/>
    </location>
</feature>
<evidence type="ECO:0000313" key="3">
    <source>
        <dbReference type="Proteomes" id="UP000829354"/>
    </source>
</evidence>
<dbReference type="EMBL" id="CP092625">
    <property type="protein sequence ID" value="UMM38661.1"/>
    <property type="molecule type" value="Genomic_DNA"/>
</dbReference>
<feature type="compositionally biased region" description="Polar residues" evidence="1">
    <location>
        <begin position="1338"/>
        <end position="1353"/>
    </location>
</feature>
<dbReference type="Proteomes" id="UP000829354">
    <property type="component" value="Chromosome X"/>
</dbReference>
<feature type="compositionally biased region" description="Polar residues" evidence="1">
    <location>
        <begin position="162"/>
        <end position="173"/>
    </location>
</feature>
<feature type="region of interest" description="Disordered" evidence="1">
    <location>
        <begin position="1"/>
        <end position="22"/>
    </location>
</feature>
<feature type="region of interest" description="Disordered" evidence="1">
    <location>
        <begin position="1167"/>
        <end position="1204"/>
    </location>
</feature>
<feature type="compositionally biased region" description="Polar residues" evidence="1">
    <location>
        <begin position="1254"/>
        <end position="1279"/>
    </location>
</feature>
<feature type="region of interest" description="Disordered" evidence="1">
    <location>
        <begin position="188"/>
        <end position="252"/>
    </location>
</feature>
<protein>
    <submittedName>
        <fullName evidence="2">Uncharacterized protein</fullName>
    </submittedName>
</protein>
<sequence length="1366" mass="154529">MPAKKKDPPDGRNVPPSANTMNFVNPVYQNQWPTQAQMQQAQMAAVAGHLAGLENPRVPPGLVRENGGQRHDHHQNQLQHQQHIQQLQQIHQQQQLQQLEQHRHHHLQQMTDHQQQQKNYRDQQLQQEHQQQLHQQQQRQQNQPNQQTPLQQLQHQLDRKVQNNQSIGSSSGLGDTIINKMARVRTQNLQSTPPTNASRRHNEPTDPRLNAIPIGRKETAPPWTGNNVSRRGPRKTSHRALENEEQAHVGQTDAPTDHTLEIPAEILNQTRFQQQQANQLPQNIGIHPPGFGSAARTHPLSALRHHMPGVTQAYTITVNQNETILNTKNANVQVTRNAQTPSIVKIEEMEIKQEVDHELDQAEFLLNTLAIYQQAVTAAQPADGNPRVPVTPETPILSDQLRARIQSQGISTYVNLVHYLTSRGKLYNFPEYAELSFSDLLATASNQLAIDPSTSATLSNDHQPSEPTTPSKRVEGGGLPPPTVRRPRKTAHREEEMGIQSGNQKKEENPTSLPALGTHIKVTRGRKPKLGREKPVKDPNNPQRKRGRPSKADIMLKKIKKEEPGWKETTINRSTHNANAYEPPLVNNPLPSTCVPPVAPSPTRAAVNVPKSVRSLPDSKSDHGVLLPVPPVELSIEQQREEWDRRLLENALIDAGLPNVWDVSNATLSAEQNVKRAEVIRTHRKQLAKSKSDLKNKINSEHNRFAKFLESSGKCDATLWHTKMMALENQMIKEDDEKRRAKFMEGLHYRRDYNSTKKIAKQEVNKWTDDMIVDVAPTSQTRPEIKTTKTYTANISNVANPRSQDVTKVSQFKRPLLPTVSRYADWTDRQWNQLNSIWKFTAFAPIDMTKTNAEGRLQDEFWSTYEPVTTKMDEVERIGKCFSKKFDTITLTFYPQQVFYGEFELDVTHATSLTFILDATQPGFELRIASDRCEKFDIAVVKNFTMSPTAKNKFPPCLILDVSDIHEKIKELSPKFNKFRRSLLQQECSTQKCHPDKLFFVLHSNPSFPKSQCTIKVHVNSSVKLFEVSAMAGFEILETYMQLAFALHPKMINLNIRFLFLMKEDFFDYVTHLRLIWIFLASEHGIGRWLAKCREDLVTACESNFVELDFRTGNAYCLYPPTHCSRSLLRESNGCLDESSACGEAFPIQFRDYGQEELDEIKLQNDNAAQGKEWKGSSVTSDFEKTPGSKRAPTPSTEGTSDPKKIKIFKLRKDWKDAIAFPRTDSAVQDSHSDGADDSQPSTCSKETAPAIKSASQNGVHEYQPQSSYYDPNVSTTGYDGSLPSSSSSGENKRYYDFDNCPVDMMRLSPSDKLLASCQRSQKDDGVFKRPYLKLPTPLTNRTPSTSNGNTPTVIPLPPSSASNRP</sequence>